<dbReference type="PANTHER" id="PTHR12704">
    <property type="entry name" value="TRANS-GOLGI PROTEIN GMX33"/>
    <property type="match status" value="1"/>
</dbReference>
<dbReference type="AlphaFoldDB" id="A0A842HG85"/>
<evidence type="ECO:0000313" key="5">
    <source>
        <dbReference type="EMBL" id="MBC2595695.1"/>
    </source>
</evidence>
<dbReference type="GO" id="GO:0012505">
    <property type="term" value="C:endomembrane system"/>
    <property type="evidence" value="ECO:0007669"/>
    <property type="project" value="UniProtKB-ARBA"/>
</dbReference>
<dbReference type="PANTHER" id="PTHR12704:SF2">
    <property type="entry name" value="GOLGI PHOSPHOPROTEIN 3 HOMOLOG SAURON"/>
    <property type="match status" value="1"/>
</dbReference>
<comment type="subcellular location">
    <subcellularLocation>
        <location evidence="1">Golgi apparatus membrane</location>
        <topology evidence="1">Peripheral membrane protein</topology>
        <orientation evidence="1">Cytoplasmic side</orientation>
    </subcellularLocation>
</comment>
<keyword evidence="6" id="KW-1185">Reference proteome</keyword>
<evidence type="ECO:0000256" key="3">
    <source>
        <dbReference type="ARBA" id="ARBA00023121"/>
    </source>
</evidence>
<evidence type="ECO:0000256" key="2">
    <source>
        <dbReference type="ARBA" id="ARBA00023034"/>
    </source>
</evidence>
<sequence>MSLRFAEEILLLALDDSSGKLHPLPDRALDLALVGALLMELAFAGKIDTDEKELAVLDREPTGDDLLDLVLGAMPKDRDRLPIQNALSAGLRNIGEVRKKLFEGLIAKGILKQEKCRFLWVMPERRYPVIDGSQEAEVKSRIREVILSGAIPDPKDVVIICLMKACDLSPYVFTEQELEKARPRIAEVAKMDFIGQALARAIQHIQAAILETIAYIGM</sequence>
<dbReference type="EMBL" id="JACHVB010000052">
    <property type="protein sequence ID" value="MBC2595695.1"/>
    <property type="molecule type" value="Genomic_DNA"/>
</dbReference>
<dbReference type="GO" id="GO:0006890">
    <property type="term" value="P:retrograde vesicle-mediated transport, Golgi to endoplasmic reticulum"/>
    <property type="evidence" value="ECO:0007669"/>
    <property type="project" value="TreeGrafter"/>
</dbReference>
<organism evidence="5 6">
    <name type="scientific">Ruficoccus amylovorans</name>
    <dbReference type="NCBI Taxonomy" id="1804625"/>
    <lineage>
        <taxon>Bacteria</taxon>
        <taxon>Pseudomonadati</taxon>
        <taxon>Verrucomicrobiota</taxon>
        <taxon>Opitutia</taxon>
        <taxon>Puniceicoccales</taxon>
        <taxon>Cerasicoccaceae</taxon>
        <taxon>Ruficoccus</taxon>
    </lineage>
</organism>
<dbReference type="InterPro" id="IPR008628">
    <property type="entry name" value="GPP34-like"/>
</dbReference>
<dbReference type="GO" id="GO:0043001">
    <property type="term" value="P:Golgi to plasma membrane protein transport"/>
    <property type="evidence" value="ECO:0007669"/>
    <property type="project" value="TreeGrafter"/>
</dbReference>
<dbReference type="RefSeq" id="WP_185676633.1">
    <property type="nucleotide sequence ID" value="NZ_JACHVB010000052.1"/>
</dbReference>
<reference evidence="5 6" key="1">
    <citation type="submission" date="2020-07" db="EMBL/GenBank/DDBJ databases">
        <authorList>
            <person name="Feng X."/>
        </authorList>
    </citation>
    <scope>NUCLEOTIDE SEQUENCE [LARGE SCALE GENOMIC DNA]</scope>
    <source>
        <strain evidence="5 6">JCM31066</strain>
    </source>
</reference>
<dbReference type="GO" id="GO:0070273">
    <property type="term" value="F:phosphatidylinositol-4-phosphate binding"/>
    <property type="evidence" value="ECO:0007669"/>
    <property type="project" value="InterPro"/>
</dbReference>
<name>A0A842HG85_9BACT</name>
<dbReference type="InterPro" id="IPR038261">
    <property type="entry name" value="GPP34-like_sf"/>
</dbReference>
<evidence type="ECO:0000313" key="6">
    <source>
        <dbReference type="Proteomes" id="UP000546464"/>
    </source>
</evidence>
<proteinExistence type="predicted"/>
<gene>
    <name evidence="5" type="ORF">H5P28_15615</name>
</gene>
<keyword evidence="4" id="KW-0472">Membrane</keyword>
<dbReference type="GO" id="GO:0007030">
    <property type="term" value="P:Golgi organization"/>
    <property type="evidence" value="ECO:0007669"/>
    <property type="project" value="TreeGrafter"/>
</dbReference>
<evidence type="ECO:0000256" key="1">
    <source>
        <dbReference type="ARBA" id="ARBA00004255"/>
    </source>
</evidence>
<comment type="caution">
    <text evidence="5">The sequence shown here is derived from an EMBL/GenBank/DDBJ whole genome shotgun (WGS) entry which is preliminary data.</text>
</comment>
<accession>A0A842HG85</accession>
<dbReference type="GO" id="GO:0005829">
    <property type="term" value="C:cytosol"/>
    <property type="evidence" value="ECO:0007669"/>
    <property type="project" value="TreeGrafter"/>
</dbReference>
<dbReference type="Pfam" id="PF05719">
    <property type="entry name" value="GPP34"/>
    <property type="match status" value="1"/>
</dbReference>
<protein>
    <submittedName>
        <fullName evidence="5">GPP34 family phosphoprotein</fullName>
    </submittedName>
</protein>
<dbReference type="Gene3D" id="1.10.3630.10">
    <property type="entry name" value="yeast vps74-n-term truncation variant domain like"/>
    <property type="match status" value="1"/>
</dbReference>
<keyword evidence="2" id="KW-0333">Golgi apparatus</keyword>
<dbReference type="Proteomes" id="UP000546464">
    <property type="component" value="Unassembled WGS sequence"/>
</dbReference>
<evidence type="ECO:0000256" key="4">
    <source>
        <dbReference type="ARBA" id="ARBA00023136"/>
    </source>
</evidence>
<dbReference type="GO" id="GO:0048194">
    <property type="term" value="P:Golgi vesicle budding"/>
    <property type="evidence" value="ECO:0007669"/>
    <property type="project" value="TreeGrafter"/>
</dbReference>
<keyword evidence="3" id="KW-0446">Lipid-binding</keyword>